<feature type="region of interest" description="Disordered" evidence="12">
    <location>
        <begin position="1"/>
        <end position="186"/>
    </location>
</feature>
<feature type="compositionally biased region" description="Basic and acidic residues" evidence="12">
    <location>
        <begin position="16"/>
        <end position="26"/>
    </location>
</feature>
<feature type="domain" description="Methylcytosine dioxygenase TET1-3 oxygenase" evidence="13">
    <location>
        <begin position="2"/>
        <end position="432"/>
    </location>
</feature>
<dbReference type="AlphaFoldDB" id="A0A1B6G2T4"/>
<dbReference type="GO" id="GO:0005694">
    <property type="term" value="C:chromosome"/>
    <property type="evidence" value="ECO:0007669"/>
    <property type="project" value="UniProtKB-SubCell"/>
</dbReference>
<dbReference type="GO" id="GO:0045944">
    <property type="term" value="P:positive regulation of transcription by RNA polymerase II"/>
    <property type="evidence" value="ECO:0007669"/>
    <property type="project" value="TreeGrafter"/>
</dbReference>
<comment type="cofactor">
    <cofactor evidence="11">
        <name>Zn(2+)</name>
        <dbReference type="ChEBI" id="CHEBI:29105"/>
    </cofactor>
    <text evidence="11">The zinc ions have a structural role.</text>
</comment>
<protein>
    <recommendedName>
        <fullName evidence="11">Methylcytosine dioxygenase TET</fullName>
        <ecNumber evidence="11">1.14.11.80</ecNumber>
    </recommendedName>
</protein>
<evidence type="ECO:0000313" key="14">
    <source>
        <dbReference type="EMBL" id="JAS56734.1"/>
    </source>
</evidence>
<dbReference type="GO" id="GO:0040029">
    <property type="term" value="P:epigenetic regulation of gene expression"/>
    <property type="evidence" value="ECO:0007669"/>
    <property type="project" value="InterPro"/>
</dbReference>
<sequence>HSWLGTPHSDGSWENLEMRGVDKIDPDSTTNVAVSSGTSTTSMQTSSRPGTSPHVWYHSSQSSRVSPALASPTHSQRRTPTPKVPAHMSPSMKTSSATPPLLSPSSSNEWPYHESSWDFTSPTVSPQASPFRVPRGRPPSRNNHSSSTPQSPTEPSPTFLKPFPPSCKDNQTHSETQTTSHRQSETVKCEFPQNLVVKSEFQNATSDLTNQWSVEKQLAWNDNFVQQSYASVQTRGLLDNKSWPTDYSQKKSEDMTESYQQKLNNNFYIEPVIKKESNISWPSQKSNENLSSPSSAHTDRSWVEQETSTHTSDANKREDGRSTPNAGSSPYGYQGMSKFQLPRWDLYGPTPYIPMVPPEPSPPRSQPLGEVLDFIQNEECFKDSQMGGVAIALGHGSVLFECAKHELHATTALRKPNRMHPTRISLVFYQHRNLNRSRHGWEEWEEKCRLRKLGLTVANTNATGMGSRIHRAAHIMLRSPTFTTTTWTTLFPMHPCMVTGPYQEGGTPG</sequence>
<dbReference type="GO" id="GO:0005634">
    <property type="term" value="C:nucleus"/>
    <property type="evidence" value="ECO:0007669"/>
    <property type="project" value="UniProtKB-UniRule"/>
</dbReference>
<dbReference type="InterPro" id="IPR040175">
    <property type="entry name" value="TET1/2/3"/>
</dbReference>
<dbReference type="SMART" id="SM01333">
    <property type="entry name" value="Tet_JBP"/>
    <property type="match status" value="1"/>
</dbReference>
<keyword evidence="6 11" id="KW-0223">Dioxygenase</keyword>
<evidence type="ECO:0000256" key="12">
    <source>
        <dbReference type="SAM" id="MobiDB-lite"/>
    </source>
</evidence>
<comment type="subcellular location">
    <subcellularLocation>
        <location evidence="1">Chromosome</location>
    </subcellularLocation>
</comment>
<keyword evidence="5 11" id="KW-0862">Zinc</keyword>
<name>A0A1B6G2T4_9HEMI</name>
<dbReference type="PANTHER" id="PTHR23358">
    <property type="entry name" value="METHYLCYTOSINE DIOXYGENASE TET"/>
    <property type="match status" value="1"/>
</dbReference>
<evidence type="ECO:0000256" key="1">
    <source>
        <dbReference type="ARBA" id="ARBA00004286"/>
    </source>
</evidence>
<feature type="compositionally biased region" description="Polar residues" evidence="12">
    <location>
        <begin position="117"/>
        <end position="128"/>
    </location>
</feature>
<dbReference type="InterPro" id="IPR024779">
    <property type="entry name" value="2OGFeDO_JBP1/TET_oxygenase_dom"/>
</dbReference>
<evidence type="ECO:0000256" key="3">
    <source>
        <dbReference type="ARBA" id="ARBA00022454"/>
    </source>
</evidence>
<feature type="compositionally biased region" description="Low complexity" evidence="12">
    <location>
        <begin position="145"/>
        <end position="158"/>
    </location>
</feature>
<feature type="region of interest" description="Disordered" evidence="12">
    <location>
        <begin position="239"/>
        <end position="258"/>
    </location>
</feature>
<evidence type="ECO:0000256" key="2">
    <source>
        <dbReference type="ARBA" id="ARBA00007502"/>
    </source>
</evidence>
<proteinExistence type="inferred from homology"/>
<keyword evidence="3" id="KW-0158">Chromosome</keyword>
<evidence type="ECO:0000256" key="7">
    <source>
        <dbReference type="ARBA" id="ARBA00023002"/>
    </source>
</evidence>
<dbReference type="EC" id="1.14.11.80" evidence="11"/>
<reference evidence="14" key="1">
    <citation type="submission" date="2015-11" db="EMBL/GenBank/DDBJ databases">
        <title>De novo transcriptome assembly of four potential Pierce s Disease insect vectors from Arizona vineyards.</title>
        <authorList>
            <person name="Tassone E.E."/>
        </authorList>
    </citation>
    <scope>NUCLEOTIDE SEQUENCE</scope>
</reference>
<keyword evidence="4 11" id="KW-0479">Metal-binding</keyword>
<feature type="compositionally biased region" description="Polar residues" evidence="12">
    <location>
        <begin position="280"/>
        <end position="296"/>
    </location>
</feature>
<evidence type="ECO:0000259" key="13">
    <source>
        <dbReference type="SMART" id="SM01333"/>
    </source>
</evidence>
<dbReference type="InterPro" id="IPR046942">
    <property type="entry name" value="TET_oxygenase"/>
</dbReference>
<comment type="similarity">
    <text evidence="2 11">Belongs to the TET family.</text>
</comment>
<dbReference type="Pfam" id="PF12851">
    <property type="entry name" value="Tet_JBP"/>
    <property type="match status" value="1"/>
</dbReference>
<dbReference type="GO" id="GO:0008270">
    <property type="term" value="F:zinc ion binding"/>
    <property type="evidence" value="ECO:0007669"/>
    <property type="project" value="UniProtKB-UniRule"/>
</dbReference>
<evidence type="ECO:0000256" key="4">
    <source>
        <dbReference type="ARBA" id="ARBA00022723"/>
    </source>
</evidence>
<evidence type="ECO:0000256" key="6">
    <source>
        <dbReference type="ARBA" id="ARBA00022964"/>
    </source>
</evidence>
<comment type="catalytic activity">
    <reaction evidence="9 11">
        <text>a 5-formyl-2'-deoxycytidine in DNA + 2-oxoglutarate + O2 = a 5-carboxyl-2'-deoxycytidine in DNA + succinate + CO2 + H(+)</text>
        <dbReference type="Rhea" id="RHEA:53832"/>
        <dbReference type="Rhea" id="RHEA-COMP:13656"/>
        <dbReference type="Rhea" id="RHEA-COMP:13657"/>
        <dbReference type="ChEBI" id="CHEBI:15378"/>
        <dbReference type="ChEBI" id="CHEBI:15379"/>
        <dbReference type="ChEBI" id="CHEBI:16526"/>
        <dbReference type="ChEBI" id="CHEBI:16810"/>
        <dbReference type="ChEBI" id="CHEBI:30031"/>
        <dbReference type="ChEBI" id="CHEBI:137731"/>
        <dbReference type="ChEBI" id="CHEBI:137732"/>
        <dbReference type="EC" id="1.14.11.80"/>
    </reaction>
</comment>
<keyword evidence="7 11" id="KW-0560">Oxidoreductase</keyword>
<evidence type="ECO:0000256" key="11">
    <source>
        <dbReference type="RuleBase" id="RU367064"/>
    </source>
</evidence>
<comment type="catalytic activity">
    <reaction evidence="10 11">
        <text>a 5-hydroxymethyl-2'-deoxycytidine in DNA + 2-oxoglutarate + O2 = a 5-formyl-2'-deoxycytidine in DNA + succinate + CO2 + H2O</text>
        <dbReference type="Rhea" id="RHEA:53828"/>
        <dbReference type="Rhea" id="RHEA-COMP:13315"/>
        <dbReference type="Rhea" id="RHEA-COMP:13656"/>
        <dbReference type="ChEBI" id="CHEBI:15377"/>
        <dbReference type="ChEBI" id="CHEBI:15379"/>
        <dbReference type="ChEBI" id="CHEBI:16526"/>
        <dbReference type="ChEBI" id="CHEBI:16810"/>
        <dbReference type="ChEBI" id="CHEBI:30031"/>
        <dbReference type="ChEBI" id="CHEBI:136731"/>
        <dbReference type="ChEBI" id="CHEBI:137731"/>
        <dbReference type="EC" id="1.14.11.80"/>
    </reaction>
</comment>
<evidence type="ECO:0000256" key="10">
    <source>
        <dbReference type="ARBA" id="ARBA00049431"/>
    </source>
</evidence>
<feature type="non-terminal residue" evidence="14">
    <location>
        <position position="1"/>
    </location>
</feature>
<comment type="cofactor">
    <cofactor evidence="11">
        <name>Fe(2+)</name>
        <dbReference type="ChEBI" id="CHEBI:29033"/>
    </cofactor>
    <text evidence="11">Binds 1 Fe(2+) ion per subunit.</text>
</comment>
<dbReference type="PANTHER" id="PTHR23358:SF6">
    <property type="entry name" value="METHYLCYTOSINE DIOXYGENASE TET"/>
    <property type="match status" value="1"/>
</dbReference>
<evidence type="ECO:0000256" key="9">
    <source>
        <dbReference type="ARBA" id="ARBA00047840"/>
    </source>
</evidence>
<accession>A0A1B6G2T4</accession>
<comment type="function">
    <text evidence="11">Dioxygenase that catalyzes the conversion of the modified genomic base 5-methylcytosine (5mC) into 5-hydroxymethylcytosine (5hmC) and plays a key role in epigenetic chromatin reprogramming during embryonic development.</text>
</comment>
<dbReference type="EMBL" id="GECZ01013035">
    <property type="protein sequence ID" value="JAS56734.1"/>
    <property type="molecule type" value="Transcribed_RNA"/>
</dbReference>
<dbReference type="GO" id="GO:0141166">
    <property type="term" value="P:chromosomal 5-methylcytosine DNA demethylation pathway"/>
    <property type="evidence" value="ECO:0007669"/>
    <property type="project" value="UniProtKB-UniRule"/>
</dbReference>
<feature type="region of interest" description="Disordered" evidence="12">
    <location>
        <begin position="280"/>
        <end position="334"/>
    </location>
</feature>
<evidence type="ECO:0000256" key="5">
    <source>
        <dbReference type="ARBA" id="ARBA00022833"/>
    </source>
</evidence>
<comment type="catalytic activity">
    <reaction evidence="11">
        <text>a 5-methyl-2'-deoxycytidine in DNA + 2-oxoglutarate + O2 = a 5-hydroxymethyl-2'-deoxycytidine in DNA + succinate + CO2</text>
        <dbReference type="Rhea" id="RHEA:52636"/>
        <dbReference type="Rhea" id="RHEA-COMP:11370"/>
        <dbReference type="Rhea" id="RHEA-COMP:13315"/>
        <dbReference type="ChEBI" id="CHEBI:15379"/>
        <dbReference type="ChEBI" id="CHEBI:16526"/>
        <dbReference type="ChEBI" id="CHEBI:16810"/>
        <dbReference type="ChEBI" id="CHEBI:30031"/>
        <dbReference type="ChEBI" id="CHEBI:85454"/>
        <dbReference type="ChEBI" id="CHEBI:136731"/>
        <dbReference type="EC" id="1.14.11.80"/>
    </reaction>
</comment>
<evidence type="ECO:0000256" key="8">
    <source>
        <dbReference type="ARBA" id="ARBA00023004"/>
    </source>
</evidence>
<feature type="compositionally biased region" description="Low complexity" evidence="12">
    <location>
        <begin position="35"/>
        <end position="47"/>
    </location>
</feature>
<dbReference type="GO" id="GO:0070579">
    <property type="term" value="F:DNA 5-methylcytosine dioxygenase activity"/>
    <property type="evidence" value="ECO:0007669"/>
    <property type="project" value="UniProtKB-UniRule"/>
</dbReference>
<gene>
    <name evidence="14" type="ORF">g.8597</name>
</gene>
<feature type="compositionally biased region" description="Low complexity" evidence="12">
    <location>
        <begin position="94"/>
        <end position="107"/>
    </location>
</feature>
<organism evidence="14">
    <name type="scientific">Cuerna arida</name>
    <dbReference type="NCBI Taxonomy" id="1464854"/>
    <lineage>
        <taxon>Eukaryota</taxon>
        <taxon>Metazoa</taxon>
        <taxon>Ecdysozoa</taxon>
        <taxon>Arthropoda</taxon>
        <taxon>Hexapoda</taxon>
        <taxon>Insecta</taxon>
        <taxon>Pterygota</taxon>
        <taxon>Neoptera</taxon>
        <taxon>Paraneoptera</taxon>
        <taxon>Hemiptera</taxon>
        <taxon>Auchenorrhyncha</taxon>
        <taxon>Membracoidea</taxon>
        <taxon>Cicadellidae</taxon>
        <taxon>Cicadellinae</taxon>
        <taxon>Proconiini</taxon>
        <taxon>Cuerna</taxon>
    </lineage>
</organism>
<keyword evidence="8 11" id="KW-0408">Iron</keyword>